<dbReference type="GeneID" id="30150820"/>
<evidence type="ECO:0000313" key="1">
    <source>
        <dbReference type="EMBL" id="ODQ77865.1"/>
    </source>
</evidence>
<dbReference type="EMBL" id="KV454438">
    <property type="protein sequence ID" value="ODQ77865.1"/>
    <property type="molecule type" value="Genomic_DNA"/>
</dbReference>
<proteinExistence type="predicted"/>
<reference evidence="2" key="1">
    <citation type="submission" date="2016-05" db="EMBL/GenBank/DDBJ databases">
        <title>Comparative genomics of biotechnologically important yeasts.</title>
        <authorList>
            <consortium name="DOE Joint Genome Institute"/>
            <person name="Riley R."/>
            <person name="Haridas S."/>
            <person name="Wolfe K.H."/>
            <person name="Lopes M.R."/>
            <person name="Hittinger C.T."/>
            <person name="Goker M."/>
            <person name="Salamov A."/>
            <person name="Wisecaver J."/>
            <person name="Long T.M."/>
            <person name="Aerts A.L."/>
            <person name="Barry K."/>
            <person name="Choi C."/>
            <person name="Clum A."/>
            <person name="Coughlan A.Y."/>
            <person name="Deshpande S."/>
            <person name="Douglass A.P."/>
            <person name="Hanson S.J."/>
            <person name="Klenk H.-P."/>
            <person name="Labutti K."/>
            <person name="Lapidus A."/>
            <person name="Lindquist E."/>
            <person name="Lipzen A."/>
            <person name="Meier-Kolthoff J.P."/>
            <person name="Ohm R.A."/>
            <person name="Otillar R.P."/>
            <person name="Pangilinan J."/>
            <person name="Peng Y."/>
            <person name="Rokas A."/>
            <person name="Rosa C.A."/>
            <person name="Scheuner C."/>
            <person name="Sibirny A.A."/>
            <person name="Slot J.C."/>
            <person name="Stielow J.B."/>
            <person name="Sun H."/>
            <person name="Kurtzman C.P."/>
            <person name="Blackwell M."/>
            <person name="Grigoriev I.V."/>
            <person name="Jeffries T.W."/>
        </authorList>
    </citation>
    <scope>NUCLEOTIDE SEQUENCE [LARGE SCALE GENOMIC DNA]</scope>
    <source>
        <strain evidence="2">NRRL Y-12698</strain>
    </source>
</reference>
<dbReference type="RefSeq" id="XP_018983193.1">
    <property type="nucleotide sequence ID" value="XM_019132967.1"/>
</dbReference>
<gene>
    <name evidence="1" type="ORF">BABINDRAFT_94833</name>
</gene>
<sequence>MPSSAGQSFLSKIIPNPNIHRKAKIVIDLESTCILRKPGVTSFLIIDIQVWKNSWSVYFGLKKLSNYAYSCHGAFSAFHNAALRLSHTSTRYKRPTFLYRVTSAPAVLVFIW</sequence>
<dbReference type="Proteomes" id="UP000094336">
    <property type="component" value="Unassembled WGS sequence"/>
</dbReference>
<name>A0A1E3QJJ4_9ASCO</name>
<evidence type="ECO:0000313" key="2">
    <source>
        <dbReference type="Proteomes" id="UP000094336"/>
    </source>
</evidence>
<accession>A0A1E3QJJ4</accession>
<dbReference type="AlphaFoldDB" id="A0A1E3QJJ4"/>
<protein>
    <submittedName>
        <fullName evidence="1">Uncharacterized protein</fullName>
    </submittedName>
</protein>
<keyword evidence="2" id="KW-1185">Reference proteome</keyword>
<organism evidence="1 2">
    <name type="scientific">Babjeviella inositovora NRRL Y-12698</name>
    <dbReference type="NCBI Taxonomy" id="984486"/>
    <lineage>
        <taxon>Eukaryota</taxon>
        <taxon>Fungi</taxon>
        <taxon>Dikarya</taxon>
        <taxon>Ascomycota</taxon>
        <taxon>Saccharomycotina</taxon>
        <taxon>Pichiomycetes</taxon>
        <taxon>Serinales incertae sedis</taxon>
        <taxon>Babjeviella</taxon>
    </lineage>
</organism>